<evidence type="ECO:0000259" key="12">
    <source>
        <dbReference type="Pfam" id="PF01706"/>
    </source>
</evidence>
<dbReference type="AlphaFoldDB" id="A0A4P6V070"/>
<dbReference type="PANTHER" id="PTHR30534:SF0">
    <property type="entry name" value="FLAGELLAR MOTOR SWITCH PROTEIN FLIG"/>
    <property type="match status" value="1"/>
</dbReference>
<dbReference type="EMBL" id="CP036532">
    <property type="protein sequence ID" value="QBK30475.1"/>
    <property type="molecule type" value="Genomic_DNA"/>
</dbReference>
<evidence type="ECO:0000256" key="6">
    <source>
        <dbReference type="ARBA" id="ARBA00022500"/>
    </source>
</evidence>
<dbReference type="RefSeq" id="WP_131616168.1">
    <property type="nucleotide sequence ID" value="NZ_CP036532.1"/>
</dbReference>
<dbReference type="Gene3D" id="1.10.220.30">
    <property type="match status" value="3"/>
</dbReference>
<evidence type="ECO:0000256" key="4">
    <source>
        <dbReference type="ARBA" id="ARBA00021870"/>
    </source>
</evidence>
<dbReference type="Pfam" id="PF14841">
    <property type="entry name" value="FliG_M"/>
    <property type="match status" value="1"/>
</dbReference>
<dbReference type="GO" id="GO:0006935">
    <property type="term" value="P:chemotaxis"/>
    <property type="evidence" value="ECO:0007669"/>
    <property type="project" value="UniProtKB-KW"/>
</dbReference>
<comment type="subcellular location">
    <subcellularLocation>
        <location evidence="1">Bacterial flagellum basal body</location>
    </subcellularLocation>
    <subcellularLocation>
        <location evidence="2">Cell membrane</location>
        <topology evidence="2">Peripheral membrane protein</topology>
        <orientation evidence="2">Cytoplasmic side</orientation>
    </subcellularLocation>
</comment>
<dbReference type="GO" id="GO:0009425">
    <property type="term" value="C:bacterial-type flagellum basal body"/>
    <property type="evidence" value="ECO:0007669"/>
    <property type="project" value="UniProtKB-SubCell"/>
</dbReference>
<keyword evidence="16" id="KW-1185">Reference proteome</keyword>
<dbReference type="GeneID" id="90767158"/>
<dbReference type="GO" id="GO:0003774">
    <property type="term" value="F:cytoskeletal motor activity"/>
    <property type="evidence" value="ECO:0007669"/>
    <property type="project" value="InterPro"/>
</dbReference>
<evidence type="ECO:0000313" key="15">
    <source>
        <dbReference type="EMBL" id="QBK30475.1"/>
    </source>
</evidence>
<evidence type="ECO:0000256" key="11">
    <source>
        <dbReference type="SAM" id="MobiDB-lite"/>
    </source>
</evidence>
<dbReference type="InterPro" id="IPR023087">
    <property type="entry name" value="Flg_Motor_Flig_C"/>
</dbReference>
<organism evidence="15 16">
    <name type="scientific">Roseitalea porphyridii</name>
    <dbReference type="NCBI Taxonomy" id="1852022"/>
    <lineage>
        <taxon>Bacteria</taxon>
        <taxon>Pseudomonadati</taxon>
        <taxon>Pseudomonadota</taxon>
        <taxon>Alphaproteobacteria</taxon>
        <taxon>Hyphomicrobiales</taxon>
        <taxon>Ahrensiaceae</taxon>
        <taxon>Roseitalea</taxon>
    </lineage>
</organism>
<keyword evidence="9" id="KW-0975">Bacterial flagellum</keyword>
<dbReference type="GO" id="GO:0005886">
    <property type="term" value="C:plasma membrane"/>
    <property type="evidence" value="ECO:0007669"/>
    <property type="project" value="UniProtKB-SubCell"/>
</dbReference>
<sequence>MQHRYTLTTPQKAAAVLIAMGKPRAKQLLKYFKGEELRLMIDAGHSLKNLPQTDVDALVSEFEAAFVEGSGIIDSRDAINAIIDESMTETPGDPAPKASQPAETRKSPWELIATVDNDVLVGRLAAEPPRLVAALLAQLPPAKSAGVLEAMPAEQQTPIVTAMMTAREIPVDRLTHVGRALVKDLKLDNDGGGSGGSATAPLRVAEIMNAMEKSASESLMKHVREAIDPKQLAALESRLFRFDDLVLLEDRDRTLVVDGLPNDLLVRALRGAGDALKEAILSSISQRARKMIESELSAGGRDTAAAIEDARKQIAQLAMKLASEGRITLPKRS</sequence>
<dbReference type="GO" id="GO:0071973">
    <property type="term" value="P:bacterial-type flagellum-dependent cell motility"/>
    <property type="evidence" value="ECO:0007669"/>
    <property type="project" value="InterPro"/>
</dbReference>
<keyword evidence="15" id="KW-0969">Cilium</keyword>
<keyword evidence="5" id="KW-1003">Cell membrane</keyword>
<protein>
    <recommendedName>
        <fullName evidence="4">Flagellar motor switch protein FliG</fullName>
    </recommendedName>
</protein>
<dbReference type="PRINTS" id="PR00954">
    <property type="entry name" value="FLGMOTORFLIG"/>
</dbReference>
<comment type="similarity">
    <text evidence="3">Belongs to the FliG family.</text>
</comment>
<evidence type="ECO:0000256" key="7">
    <source>
        <dbReference type="ARBA" id="ARBA00022779"/>
    </source>
</evidence>
<comment type="function">
    <text evidence="10">FliG is one of three proteins (FliG, FliN, FliM) that forms the rotor-mounted switch complex (C ring), located at the base of the basal body. This complex interacts with the CheY and CheZ chemotaxis proteins, in addition to contacting components of the motor that determine the direction of flagellar rotation.</text>
</comment>
<evidence type="ECO:0000259" key="13">
    <source>
        <dbReference type="Pfam" id="PF14841"/>
    </source>
</evidence>
<dbReference type="InterPro" id="IPR000090">
    <property type="entry name" value="Flg_Motor_Flig"/>
</dbReference>
<evidence type="ECO:0000256" key="9">
    <source>
        <dbReference type="ARBA" id="ARBA00023143"/>
    </source>
</evidence>
<feature type="domain" description="Flagellar motor switch protein FliG N-terminal" evidence="14">
    <location>
        <begin position="7"/>
        <end position="85"/>
    </location>
</feature>
<keyword evidence="6" id="KW-0145">Chemotaxis</keyword>
<dbReference type="Pfam" id="PF01706">
    <property type="entry name" value="FliG_C"/>
    <property type="match status" value="1"/>
</dbReference>
<feature type="domain" description="Flagellar motor switch protein FliG C-terminal" evidence="12">
    <location>
        <begin position="227"/>
        <end position="329"/>
    </location>
</feature>
<dbReference type="SUPFAM" id="SSF48029">
    <property type="entry name" value="FliG"/>
    <property type="match status" value="2"/>
</dbReference>
<dbReference type="KEGG" id="rpod:E0E05_07610"/>
<dbReference type="InterPro" id="IPR032779">
    <property type="entry name" value="FliG_M"/>
</dbReference>
<evidence type="ECO:0000256" key="8">
    <source>
        <dbReference type="ARBA" id="ARBA00023136"/>
    </source>
</evidence>
<proteinExistence type="inferred from homology"/>
<evidence type="ECO:0000256" key="3">
    <source>
        <dbReference type="ARBA" id="ARBA00010299"/>
    </source>
</evidence>
<accession>A0A4P6V070</accession>
<dbReference type="Pfam" id="PF14842">
    <property type="entry name" value="FliG_N"/>
    <property type="match status" value="1"/>
</dbReference>
<keyword evidence="7" id="KW-0283">Flagellar rotation</keyword>
<dbReference type="Proteomes" id="UP000293719">
    <property type="component" value="Chromosome"/>
</dbReference>
<dbReference type="OrthoDB" id="9780302at2"/>
<evidence type="ECO:0000256" key="2">
    <source>
        <dbReference type="ARBA" id="ARBA00004413"/>
    </source>
</evidence>
<keyword evidence="15" id="KW-0282">Flagellum</keyword>
<dbReference type="InterPro" id="IPR028263">
    <property type="entry name" value="FliG_N"/>
</dbReference>
<reference evidence="15 16" key="1">
    <citation type="journal article" date="2017" name="Int. J. Syst. Evol. Microbiol.">
        <title>Roseitalea porphyridii gen. nov., sp. nov., isolated from a red alga, and reclassification of Hoeflea suaedae Chung et al. 2013 as Pseudohoeflea suaedae gen. nov., comb. nov.</title>
        <authorList>
            <person name="Hyeon J.W."/>
            <person name="Jeong S.E."/>
            <person name="Baek K."/>
            <person name="Jeon C.O."/>
        </authorList>
    </citation>
    <scope>NUCLEOTIDE SEQUENCE [LARGE SCALE GENOMIC DNA]</scope>
    <source>
        <strain evidence="15 16">MA7-20</strain>
    </source>
</reference>
<evidence type="ECO:0000256" key="1">
    <source>
        <dbReference type="ARBA" id="ARBA00004117"/>
    </source>
</evidence>
<evidence type="ECO:0000259" key="14">
    <source>
        <dbReference type="Pfam" id="PF14842"/>
    </source>
</evidence>
<dbReference type="InterPro" id="IPR011002">
    <property type="entry name" value="FliG_a-hlx"/>
</dbReference>
<dbReference type="PANTHER" id="PTHR30534">
    <property type="entry name" value="FLAGELLAR MOTOR SWITCH PROTEIN FLIG"/>
    <property type="match status" value="1"/>
</dbReference>
<name>A0A4P6V070_9HYPH</name>
<keyword evidence="15" id="KW-0966">Cell projection</keyword>
<evidence type="ECO:0000256" key="5">
    <source>
        <dbReference type="ARBA" id="ARBA00022475"/>
    </source>
</evidence>
<evidence type="ECO:0000313" key="16">
    <source>
        <dbReference type="Proteomes" id="UP000293719"/>
    </source>
</evidence>
<gene>
    <name evidence="15" type="primary">fliG</name>
    <name evidence="15" type="ORF">E0E05_07610</name>
</gene>
<feature type="region of interest" description="Disordered" evidence="11">
    <location>
        <begin position="86"/>
        <end position="105"/>
    </location>
</feature>
<evidence type="ECO:0000256" key="10">
    <source>
        <dbReference type="ARBA" id="ARBA00025598"/>
    </source>
</evidence>
<feature type="domain" description="Flagellar motor switch protein FliG middle" evidence="13">
    <location>
        <begin position="119"/>
        <end position="186"/>
    </location>
</feature>
<keyword evidence="8" id="KW-0472">Membrane</keyword>